<dbReference type="EMBL" id="CP006880">
    <property type="protein sequence ID" value="AJD44999.1"/>
    <property type="molecule type" value="Genomic_DNA"/>
</dbReference>
<evidence type="ECO:0000313" key="1">
    <source>
        <dbReference type="EMBL" id="AJD44999.1"/>
    </source>
</evidence>
<name>A0A0B4XAJ3_9HYPH</name>
<keyword evidence="1" id="KW-0614">Plasmid</keyword>
<protein>
    <submittedName>
        <fullName evidence="1">Uncharacterized protein</fullName>
    </submittedName>
</protein>
<keyword evidence="2" id="KW-1185">Reference proteome</keyword>
<gene>
    <name evidence="1" type="ORF">RGR602_PC00968</name>
</gene>
<dbReference type="AlphaFoldDB" id="A0A0B4XAJ3"/>
<geneLocation type="plasmid" evidence="1 2">
    <name>pRgalR602c</name>
</geneLocation>
<sequence length="50" mass="5277">MLVAEPEIDVFSPLVARLLSEGLAVRLPAYDAAAGCKPYEIGNACAPSTW</sequence>
<organism evidence="1 2">
    <name type="scientific">Rhizobium gallicum bv. gallicum R602sp</name>
    <dbReference type="NCBI Taxonomy" id="1041138"/>
    <lineage>
        <taxon>Bacteria</taxon>
        <taxon>Pseudomonadati</taxon>
        <taxon>Pseudomonadota</taxon>
        <taxon>Alphaproteobacteria</taxon>
        <taxon>Hyphomicrobiales</taxon>
        <taxon>Rhizobiaceae</taxon>
        <taxon>Rhizobium/Agrobacterium group</taxon>
        <taxon>Rhizobium</taxon>
    </lineage>
</organism>
<reference evidence="1 2" key="1">
    <citation type="submission" date="2013-11" db="EMBL/GenBank/DDBJ databases">
        <title>Complete genome sequence of Rhizobium gallicum bv. gallicum R602.</title>
        <authorList>
            <person name="Bustos P."/>
            <person name="Santamaria R.I."/>
            <person name="Lozano L."/>
            <person name="Acosta J.L."/>
            <person name="Ormeno-Orrillo E."/>
            <person name="Rogel M.A."/>
            <person name="Romero D."/>
            <person name="Cevallos M.A."/>
            <person name="Martinez-Romero E."/>
            <person name="Gonzalez V."/>
        </authorList>
    </citation>
    <scope>NUCLEOTIDE SEQUENCE [LARGE SCALE GENOMIC DNA]</scope>
    <source>
        <strain evidence="1 2">R602</strain>
        <plasmid evidence="1 2">pRgalR602c</plasmid>
    </source>
</reference>
<evidence type="ECO:0000313" key="2">
    <source>
        <dbReference type="Proteomes" id="UP000031368"/>
    </source>
</evidence>
<dbReference type="KEGG" id="rga:RGR602_PC00968"/>
<dbReference type="Proteomes" id="UP000031368">
    <property type="component" value="Plasmid pRgalR602c"/>
</dbReference>
<accession>A0A0B4XAJ3</accession>
<dbReference type="HOGENOM" id="CLU_3121916_0_0_5"/>
<proteinExistence type="predicted"/>